<evidence type="ECO:0000256" key="3">
    <source>
        <dbReference type="ARBA" id="ARBA00023015"/>
    </source>
</evidence>
<dbReference type="GO" id="GO:0003677">
    <property type="term" value="F:DNA binding"/>
    <property type="evidence" value="ECO:0007669"/>
    <property type="project" value="UniProtKB-KW"/>
</dbReference>
<dbReference type="InterPro" id="IPR051446">
    <property type="entry name" value="HTH_trans_reg/aminotransferase"/>
</dbReference>
<dbReference type="PATRIC" id="fig|36847.3.peg.3460"/>
<dbReference type="SUPFAM" id="SSF53383">
    <property type="entry name" value="PLP-dependent transferases"/>
    <property type="match status" value="1"/>
</dbReference>
<keyword evidence="3" id="KW-0805">Transcription regulation</keyword>
<dbReference type="InterPro" id="IPR015421">
    <property type="entry name" value="PyrdxlP-dep_Trfase_major"/>
</dbReference>
<proteinExistence type="inferred from homology"/>
<dbReference type="EMBL" id="LRVM01000019">
    <property type="protein sequence ID" value="KXL51678.1"/>
    <property type="molecule type" value="Genomic_DNA"/>
</dbReference>
<comment type="similarity">
    <text evidence="1">In the C-terminal section; belongs to the class-I pyridoxal-phosphate-dependent aminotransferase family.</text>
</comment>
<dbReference type="InterPro" id="IPR036388">
    <property type="entry name" value="WH-like_DNA-bd_sf"/>
</dbReference>
<keyword evidence="5" id="KW-0804">Transcription</keyword>
<gene>
    <name evidence="7" type="primary">norG</name>
    <name evidence="7" type="ORF">CLNEO_29640</name>
</gene>
<feature type="domain" description="HTH gntR-type" evidence="6">
    <location>
        <begin position="22"/>
        <end position="90"/>
    </location>
</feature>
<dbReference type="InterPro" id="IPR015424">
    <property type="entry name" value="PyrdxlP-dep_Trfase"/>
</dbReference>
<dbReference type="GO" id="GO:0030170">
    <property type="term" value="F:pyridoxal phosphate binding"/>
    <property type="evidence" value="ECO:0007669"/>
    <property type="project" value="InterPro"/>
</dbReference>
<evidence type="ECO:0000256" key="2">
    <source>
        <dbReference type="ARBA" id="ARBA00022898"/>
    </source>
</evidence>
<reference evidence="7 8" key="1">
    <citation type="submission" date="2016-01" db="EMBL/GenBank/DDBJ databases">
        <title>Genome sequence of Clostridium neopropionicum X4, DSM-3847.</title>
        <authorList>
            <person name="Poehlein A."/>
            <person name="Beck M.H."/>
            <person name="Bengelsdorf F.R."/>
            <person name="Daniel R."/>
            <person name="Duerre P."/>
        </authorList>
    </citation>
    <scope>NUCLEOTIDE SEQUENCE [LARGE SCALE GENOMIC DNA]</scope>
    <source>
        <strain evidence="7 8">DSM-3847</strain>
    </source>
</reference>
<comment type="caution">
    <text evidence="7">The sequence shown here is derived from an EMBL/GenBank/DDBJ whole genome shotgun (WGS) entry which is preliminary data.</text>
</comment>
<dbReference type="STRING" id="36847.CLNEO_29640"/>
<dbReference type="AlphaFoldDB" id="A0A136WAY6"/>
<keyword evidence="8" id="KW-1185">Reference proteome</keyword>
<dbReference type="PROSITE" id="PS50949">
    <property type="entry name" value="HTH_GNTR"/>
    <property type="match status" value="1"/>
</dbReference>
<evidence type="ECO:0000313" key="7">
    <source>
        <dbReference type="EMBL" id="KXL51678.1"/>
    </source>
</evidence>
<dbReference type="Pfam" id="PF00392">
    <property type="entry name" value="GntR"/>
    <property type="match status" value="1"/>
</dbReference>
<dbReference type="Proteomes" id="UP000070539">
    <property type="component" value="Unassembled WGS sequence"/>
</dbReference>
<evidence type="ECO:0000256" key="1">
    <source>
        <dbReference type="ARBA" id="ARBA00005384"/>
    </source>
</evidence>
<sequence length="462" mass="52218">MPINSFENYHMSWKPELCDRSSPIYTRLAKKLEEDIKNGTLKPGDKLPPQRELADYLDLHLSTITRTYKLCEERGLLCAKVGQGTFVASDVHTSDILLYSKECADLIELGTVHPPYQDNEEIIKFMKKIFLQPDIRHFLEYKSPAGTNMQRKTVAAWLRKIDVNVGEENILLAAGSQNAICAILLGMFCAGDRIGTNSHSFSGLKSIAKMLGVQLIPLPEKNGVLNCNILERFCEAENLKGLYFVPEYHNPTTHSLTDEERACIGKIAKKLDLIILEDAINRMLRNTAQRPLFAYALEQTIHIFSVSKFLCPGLRMAYISTPFSFKAALNTALYNMNLMVSPLNAEIVNRIFNAGILDKIIEEKQIELRKRNSLVNQLLGDYELYGEDTCSFRWLMLPPQWKNGMEFEEYAKSMGLQVFCAEKFSVGNVISPKAIRICVSAPPTIEKLQIGIEKLSKALLRV</sequence>
<dbReference type="InterPro" id="IPR004839">
    <property type="entry name" value="Aminotransferase_I/II_large"/>
</dbReference>
<dbReference type="Gene3D" id="1.10.10.10">
    <property type="entry name" value="Winged helix-like DNA-binding domain superfamily/Winged helix DNA-binding domain"/>
    <property type="match status" value="1"/>
</dbReference>
<dbReference type="Pfam" id="PF00155">
    <property type="entry name" value="Aminotran_1_2"/>
    <property type="match status" value="1"/>
</dbReference>
<keyword evidence="4" id="KW-0238">DNA-binding</keyword>
<dbReference type="OrthoDB" id="9799482at2"/>
<evidence type="ECO:0000256" key="5">
    <source>
        <dbReference type="ARBA" id="ARBA00023163"/>
    </source>
</evidence>
<evidence type="ECO:0000256" key="4">
    <source>
        <dbReference type="ARBA" id="ARBA00023125"/>
    </source>
</evidence>
<dbReference type="InterPro" id="IPR000524">
    <property type="entry name" value="Tscrpt_reg_HTH_GntR"/>
</dbReference>
<dbReference type="CDD" id="cd07377">
    <property type="entry name" value="WHTH_GntR"/>
    <property type="match status" value="1"/>
</dbReference>
<name>A0A136WAY6_9FIRM</name>
<dbReference type="InterPro" id="IPR015422">
    <property type="entry name" value="PyrdxlP-dep_Trfase_small"/>
</dbReference>
<dbReference type="PANTHER" id="PTHR46577">
    <property type="entry name" value="HTH-TYPE TRANSCRIPTIONAL REGULATORY PROTEIN GABR"/>
    <property type="match status" value="1"/>
</dbReference>
<dbReference type="PANTHER" id="PTHR46577:SF1">
    <property type="entry name" value="HTH-TYPE TRANSCRIPTIONAL REGULATORY PROTEIN GABR"/>
    <property type="match status" value="1"/>
</dbReference>
<dbReference type="Gene3D" id="3.90.1150.10">
    <property type="entry name" value="Aspartate Aminotransferase, domain 1"/>
    <property type="match status" value="1"/>
</dbReference>
<dbReference type="Gene3D" id="3.40.640.10">
    <property type="entry name" value="Type I PLP-dependent aspartate aminotransferase-like (Major domain)"/>
    <property type="match status" value="1"/>
</dbReference>
<dbReference type="SUPFAM" id="SSF46785">
    <property type="entry name" value="Winged helix' DNA-binding domain"/>
    <property type="match status" value="1"/>
</dbReference>
<protein>
    <submittedName>
        <fullName evidence="7">HTH-type transcriptional regulator NorG</fullName>
    </submittedName>
</protein>
<dbReference type="CDD" id="cd00609">
    <property type="entry name" value="AAT_like"/>
    <property type="match status" value="1"/>
</dbReference>
<dbReference type="InterPro" id="IPR036390">
    <property type="entry name" value="WH_DNA-bd_sf"/>
</dbReference>
<dbReference type="GO" id="GO:0003824">
    <property type="term" value="F:catalytic activity"/>
    <property type="evidence" value="ECO:0007669"/>
    <property type="project" value="UniProtKB-ARBA"/>
</dbReference>
<organism evidence="7 8">
    <name type="scientific">Anaerotignum neopropionicum</name>
    <dbReference type="NCBI Taxonomy" id="36847"/>
    <lineage>
        <taxon>Bacteria</taxon>
        <taxon>Bacillati</taxon>
        <taxon>Bacillota</taxon>
        <taxon>Clostridia</taxon>
        <taxon>Lachnospirales</taxon>
        <taxon>Anaerotignaceae</taxon>
        <taxon>Anaerotignum</taxon>
    </lineage>
</organism>
<evidence type="ECO:0000313" key="8">
    <source>
        <dbReference type="Proteomes" id="UP000070539"/>
    </source>
</evidence>
<evidence type="ECO:0000259" key="6">
    <source>
        <dbReference type="PROSITE" id="PS50949"/>
    </source>
</evidence>
<keyword evidence="2" id="KW-0663">Pyridoxal phosphate</keyword>
<accession>A0A136WAY6</accession>
<dbReference type="GO" id="GO:0003700">
    <property type="term" value="F:DNA-binding transcription factor activity"/>
    <property type="evidence" value="ECO:0007669"/>
    <property type="project" value="InterPro"/>
</dbReference>
<dbReference type="SMART" id="SM00345">
    <property type="entry name" value="HTH_GNTR"/>
    <property type="match status" value="1"/>
</dbReference>
<dbReference type="RefSeq" id="WP_066091069.1">
    <property type="nucleotide sequence ID" value="NZ_LRVM01000019.1"/>
</dbReference>